<dbReference type="Proteomes" id="UP000027073">
    <property type="component" value="Unassembled WGS sequence"/>
</dbReference>
<dbReference type="EMBL" id="KL198007">
    <property type="protein sequence ID" value="KDQ28663.1"/>
    <property type="molecule type" value="Genomic_DNA"/>
</dbReference>
<protein>
    <submittedName>
        <fullName evidence="1">Uncharacterized protein</fullName>
    </submittedName>
</protein>
<sequence length="253" mass="28976">MLVYSGQKVDWISVSICLYRAENKVSRCRLRNVIYGSVSSTLRSALPTLCSRGSKRGHKKVKWFIAFHRHERYIEEHLNKMNNTFWTYKTQAMKARRTDEILPTNPSADAEEKFKVIGICELRMIGMGERDVFSDEQFGQLHKRLLAAMQAASVKCANADIEVIKTDIKNIADMMDENVPDSSLISTNEMVILNNGFRRLDKGFLKGFHKFDKTLGNVASQVLIVFSCPLNFRGPITQRQPKYIFDSNSTLRI</sequence>
<dbReference type="VEuPathDB" id="FungiDB:PLEOSDRAFT_166836"/>
<dbReference type="InParanoid" id="A0A067NKQ5"/>
<proteinExistence type="predicted"/>
<reference evidence="2" key="1">
    <citation type="journal article" date="2014" name="Proc. Natl. Acad. Sci. U.S.A.">
        <title>Extensive sampling of basidiomycete genomes demonstrates inadequacy of the white-rot/brown-rot paradigm for wood decay fungi.</title>
        <authorList>
            <person name="Riley R."/>
            <person name="Salamov A.A."/>
            <person name="Brown D.W."/>
            <person name="Nagy L.G."/>
            <person name="Floudas D."/>
            <person name="Held B.W."/>
            <person name="Levasseur A."/>
            <person name="Lombard V."/>
            <person name="Morin E."/>
            <person name="Otillar R."/>
            <person name="Lindquist E.A."/>
            <person name="Sun H."/>
            <person name="LaButti K.M."/>
            <person name="Schmutz J."/>
            <person name="Jabbour D."/>
            <person name="Luo H."/>
            <person name="Baker S.E."/>
            <person name="Pisabarro A.G."/>
            <person name="Walton J.D."/>
            <person name="Blanchette R.A."/>
            <person name="Henrissat B."/>
            <person name="Martin F."/>
            <person name="Cullen D."/>
            <person name="Hibbett D.S."/>
            <person name="Grigoriev I.V."/>
        </authorList>
    </citation>
    <scope>NUCLEOTIDE SEQUENCE [LARGE SCALE GENOMIC DNA]</scope>
    <source>
        <strain evidence="2">PC15</strain>
    </source>
</reference>
<gene>
    <name evidence="1" type="ORF">PLEOSDRAFT_166836</name>
</gene>
<dbReference type="HOGENOM" id="CLU_1098874_0_0_1"/>
<accession>A0A067NKQ5</accession>
<evidence type="ECO:0000313" key="1">
    <source>
        <dbReference type="EMBL" id="KDQ28663.1"/>
    </source>
</evidence>
<evidence type="ECO:0000313" key="2">
    <source>
        <dbReference type="Proteomes" id="UP000027073"/>
    </source>
</evidence>
<organism evidence="1 2">
    <name type="scientific">Pleurotus ostreatus (strain PC15)</name>
    <name type="common">Oyster mushroom</name>
    <dbReference type="NCBI Taxonomy" id="1137138"/>
    <lineage>
        <taxon>Eukaryota</taxon>
        <taxon>Fungi</taxon>
        <taxon>Dikarya</taxon>
        <taxon>Basidiomycota</taxon>
        <taxon>Agaricomycotina</taxon>
        <taxon>Agaricomycetes</taxon>
        <taxon>Agaricomycetidae</taxon>
        <taxon>Agaricales</taxon>
        <taxon>Pleurotineae</taxon>
        <taxon>Pleurotaceae</taxon>
        <taxon>Pleurotus</taxon>
    </lineage>
</organism>
<name>A0A067NKQ5_PLEO1</name>
<dbReference type="AlphaFoldDB" id="A0A067NKQ5"/>